<dbReference type="EMBL" id="CCKQ01005786">
    <property type="protein sequence ID" value="CDW77049.1"/>
    <property type="molecule type" value="Genomic_DNA"/>
</dbReference>
<evidence type="ECO:0000313" key="2">
    <source>
        <dbReference type="EMBL" id="CDW77049.1"/>
    </source>
</evidence>
<evidence type="ECO:0000313" key="3">
    <source>
        <dbReference type="Proteomes" id="UP000039865"/>
    </source>
</evidence>
<feature type="compositionally biased region" description="Polar residues" evidence="1">
    <location>
        <begin position="1166"/>
        <end position="1185"/>
    </location>
</feature>
<keyword evidence="3" id="KW-1185">Reference proteome</keyword>
<feature type="region of interest" description="Disordered" evidence="1">
    <location>
        <begin position="1166"/>
        <end position="1200"/>
    </location>
</feature>
<dbReference type="Proteomes" id="UP000039865">
    <property type="component" value="Unassembled WGS sequence"/>
</dbReference>
<proteinExistence type="predicted"/>
<dbReference type="InParanoid" id="A0A078A590"/>
<gene>
    <name evidence="2" type="primary">Contig8521.g9093</name>
    <name evidence="2" type="ORF">STYLEM_6016</name>
</gene>
<protein>
    <submittedName>
        <fullName evidence="2">Uncharacterized protein</fullName>
    </submittedName>
</protein>
<name>A0A078A590_STYLE</name>
<organism evidence="2 3">
    <name type="scientific">Stylonychia lemnae</name>
    <name type="common">Ciliate</name>
    <dbReference type="NCBI Taxonomy" id="5949"/>
    <lineage>
        <taxon>Eukaryota</taxon>
        <taxon>Sar</taxon>
        <taxon>Alveolata</taxon>
        <taxon>Ciliophora</taxon>
        <taxon>Intramacronucleata</taxon>
        <taxon>Spirotrichea</taxon>
        <taxon>Stichotrichia</taxon>
        <taxon>Sporadotrichida</taxon>
        <taxon>Oxytrichidae</taxon>
        <taxon>Stylonychinae</taxon>
        <taxon>Stylonychia</taxon>
    </lineage>
</organism>
<sequence length="1200" mass="139653">MQSSKQVDFDFSSLYELLQDMKRSFWSIDRAQERFTKSLSRQHNNYYQKLIPEKRKQAENEKALVLKNPMLIGQIKKRTLVKKIVLEEDLADEVARREAQENLNESSGIKNQLSIIADKASQSMSPIKAIDKSLSVRFDETLKSKFQPYQDMPLQQEGTIKAADSFMEAISQFTLTQHNIQAIQSPGKRTTKFSNAANMLMLGNKNSKLNDISIISEIENISPKKQVNSSWFQSVIGEQETDKDREEADKQFIEKFGKVKQQVDELFSEKIKNIQYYDFHKIIQNKKIREKVSERLFEQLFAKIPLNDIMETLLDSDKDLFMKFRDQIITFDQLRARIAERKFKVSYQCLDDLKEKLDPQFYTNMEDFEPYFKMIYGSKSNLTHKDILRDLLPYESNKRCLKSIKHYANKGKQRRNSHFFTSISRDKGRNMFKLSENALRDSQMPKIKVNKMDKENLDKNLVEIDQEISKRSKTVGPQEKIKMDPEEIIKQVQRENIIKLKQQLIQQLWQHKILELQNMPYISSSVAFKDKQEQFFFGSEVIKPKVDEAQQKFLISKKQNGTSEKNKKNSLQQNVYLSNYEIKKAQAFEKKKNILFLKRLENDGYPMRIHQNEKDLLRFYGDKEEEQAQKDLERAIVTDLIGKQGEALDYNDGQFQMVLKSLIHTDEATEAYQKDIERLKVKELTYSSARTCAIPKMDKKKMIRLVAKEGEKIKSKMLNNASSQITSIPAITYTHHDEHQEIPVQEIIIQKVEINEQKEVKLKEHPMKSQEKFNIINKPHPMPQLLHYLSESNSNIEVQNGLGSKNLKNQNIETNRGEGLNFNTVNQDQIQEEVQFERSKTAENFVGLKKFHTLDYNINESMKRQSITRHQGKRRPQKQLLNEVSQIHTTNDDDVSTLLRDNQKTLVVSNDNDMREYLDGKEDMTFQTIQDKNKSYFTFDQSQQQAKQSSINQKNNNNRSMFITEVSDDFKQFANQFGIPLPNSKSNLSQSRNLQSNTYFNGSTRAATANTANRVRIGNHNNPTDLKPNQERLRTALALNRQQRLSRIKNSENITIDDQSSFMGVHAPLKSQLNQQNESINDSFNQSKTEQSVDYKTSAIIHRINRIKQSQANDILNRKQLIMKQRNNMISKTNNNESMNEPIEPERQSIFGGARRSHQINLKVQKDTNSIDNQSNGMGTNQDSKIASAVRNVESVSKQS</sequence>
<reference evidence="2 3" key="1">
    <citation type="submission" date="2014-06" db="EMBL/GenBank/DDBJ databases">
        <authorList>
            <person name="Swart Estienne"/>
        </authorList>
    </citation>
    <scope>NUCLEOTIDE SEQUENCE [LARGE SCALE GENOMIC DNA]</scope>
    <source>
        <strain evidence="2 3">130c</strain>
    </source>
</reference>
<dbReference type="AlphaFoldDB" id="A0A078A590"/>
<evidence type="ECO:0000256" key="1">
    <source>
        <dbReference type="SAM" id="MobiDB-lite"/>
    </source>
</evidence>
<accession>A0A078A590</accession>